<dbReference type="PANTHER" id="PTHR42852:SF17">
    <property type="entry name" value="THIOREDOXIN-LIKE PROTEIN HI_1115"/>
    <property type="match status" value="1"/>
</dbReference>
<comment type="caution">
    <text evidence="3">The sequence shown here is derived from an EMBL/GenBank/DDBJ whole genome shotgun (WGS) entry which is preliminary data.</text>
</comment>
<evidence type="ECO:0000313" key="3">
    <source>
        <dbReference type="EMBL" id="NFV82290.1"/>
    </source>
</evidence>
<evidence type="ECO:0000256" key="1">
    <source>
        <dbReference type="SAM" id="SignalP"/>
    </source>
</evidence>
<dbReference type="Pfam" id="PF08534">
    <property type="entry name" value="Redoxin"/>
    <property type="match status" value="1"/>
</dbReference>
<reference evidence="3 4" key="1">
    <citation type="submission" date="2020-02" db="EMBL/GenBank/DDBJ databases">
        <authorList>
            <person name="Dziuba M."/>
            <person name="Kuznetsov B."/>
            <person name="Mardanov A."/>
            <person name="Ravin N."/>
            <person name="Grouzdev D."/>
        </authorList>
    </citation>
    <scope>NUCLEOTIDE SEQUENCE [LARGE SCALE GENOMIC DNA]</scope>
    <source>
        <strain evidence="3 4">SpK</strain>
    </source>
</reference>
<accession>A0A7C9UZM6</accession>
<feature type="chain" id="PRO_5029009774" evidence="1">
    <location>
        <begin position="19"/>
        <end position="195"/>
    </location>
</feature>
<dbReference type="Gene3D" id="3.40.30.10">
    <property type="entry name" value="Glutaredoxin"/>
    <property type="match status" value="1"/>
</dbReference>
<dbReference type="GO" id="GO:0016491">
    <property type="term" value="F:oxidoreductase activity"/>
    <property type="evidence" value="ECO:0007669"/>
    <property type="project" value="InterPro"/>
</dbReference>
<dbReference type="InterPro" id="IPR036249">
    <property type="entry name" value="Thioredoxin-like_sf"/>
</dbReference>
<keyword evidence="4" id="KW-1185">Reference proteome</keyword>
<keyword evidence="1" id="KW-0732">Signal</keyword>
<proteinExistence type="predicted"/>
<dbReference type="PANTHER" id="PTHR42852">
    <property type="entry name" value="THIOL:DISULFIDE INTERCHANGE PROTEIN DSBE"/>
    <property type="match status" value="1"/>
</dbReference>
<dbReference type="CDD" id="cd02966">
    <property type="entry name" value="TlpA_like_family"/>
    <property type="match status" value="1"/>
</dbReference>
<name>A0A7C9UZM6_9PROT</name>
<feature type="domain" description="Thioredoxin" evidence="2">
    <location>
        <begin position="56"/>
        <end position="194"/>
    </location>
</feature>
<dbReference type="InterPro" id="IPR013766">
    <property type="entry name" value="Thioredoxin_domain"/>
</dbReference>
<evidence type="ECO:0000259" key="2">
    <source>
        <dbReference type="PROSITE" id="PS51352"/>
    </source>
</evidence>
<organism evidence="3 4">
    <name type="scientific">Magnetospirillum aberrantis SpK</name>
    <dbReference type="NCBI Taxonomy" id="908842"/>
    <lineage>
        <taxon>Bacteria</taxon>
        <taxon>Pseudomonadati</taxon>
        <taxon>Pseudomonadota</taxon>
        <taxon>Alphaproteobacteria</taxon>
        <taxon>Rhodospirillales</taxon>
        <taxon>Rhodospirillaceae</taxon>
        <taxon>Magnetospirillum</taxon>
    </lineage>
</organism>
<dbReference type="AlphaFoldDB" id="A0A7C9UZM6"/>
<dbReference type="InterPro" id="IPR013740">
    <property type="entry name" value="Redoxin"/>
</dbReference>
<evidence type="ECO:0000313" key="4">
    <source>
        <dbReference type="Proteomes" id="UP000480684"/>
    </source>
</evidence>
<protein>
    <submittedName>
        <fullName evidence="3">TlpA family protein disulfide reductase</fullName>
    </submittedName>
</protein>
<dbReference type="PROSITE" id="PS51352">
    <property type="entry name" value="THIOREDOXIN_2"/>
    <property type="match status" value="1"/>
</dbReference>
<sequence>MSMKLVRFALVGATVALAAGGGALVAWLGSDGRLGYTEPRGNPTAETDGLFPLAPVAERRPLPGFTFADADGRSMRLADLAGKVMLVNLWATWCPPCIAEMPALDTLERRLGGDRFQVVTVSLDRGGMERVLAWFSRNDIRALTPYAADPAQFGNAVLPTSLLVDSQGRVAWHGSGLRDWAGAEAEAAVKALLAE</sequence>
<gene>
    <name evidence="3" type="ORF">G4223_19440</name>
</gene>
<dbReference type="InterPro" id="IPR050553">
    <property type="entry name" value="Thioredoxin_ResA/DsbE_sf"/>
</dbReference>
<feature type="signal peptide" evidence="1">
    <location>
        <begin position="1"/>
        <end position="18"/>
    </location>
</feature>
<dbReference type="EMBL" id="JAAIYP010000047">
    <property type="protein sequence ID" value="NFV82290.1"/>
    <property type="molecule type" value="Genomic_DNA"/>
</dbReference>
<dbReference type="SUPFAM" id="SSF52833">
    <property type="entry name" value="Thioredoxin-like"/>
    <property type="match status" value="1"/>
</dbReference>
<dbReference type="Proteomes" id="UP000480684">
    <property type="component" value="Unassembled WGS sequence"/>
</dbReference>